<dbReference type="EC" id="2.1.1.249" evidence="3"/>
<sequence>MATEYFLRMGDGAKIFMSKEDIMADIEAGCADAADLGTIPSLSEDEMEKMLDIITSPGRIVGVEPGMEVPVTHDIGAIRIDGDQGNSGVGIPASRLVGSMIHERAFGADTMELGHIDYSYKPVKPVISQEQQTMEVCQQNMVIPMLYGAMPNMGLYYTPDGPFENPGDLMKAFKISEAQESIQKAGDHGIRDMVWIMQRLQHVGCDGVNFDTIGAAGDGDAYASFNAIEALRKEFPNMYINAGMAGELVLGMHGELEYDGTVLAGLWPHEQVLLAAKAGANTFGPVCNTNTSKTSAWNLGRSVTFMKAAVEASPIPCHVDMGMGVGGIPMLETPPIDAVTRASKAMVEIAGVDGI</sequence>
<dbReference type="NCBIfam" id="TIGR02368">
    <property type="entry name" value="dimeth_PyL"/>
    <property type="match status" value="1"/>
</dbReference>
<keyword evidence="10" id="KW-1185">Reference proteome</keyword>
<dbReference type="AlphaFoldDB" id="A0A099SZS5"/>
<evidence type="ECO:0000256" key="4">
    <source>
        <dbReference type="ARBA" id="ARBA00022603"/>
    </source>
</evidence>
<name>A0A099SZS5_METMT</name>
<accession>A0A099SZS5</accession>
<comment type="caution">
    <text evidence="9">The sequence shown here is derived from an EMBL/GenBank/DDBJ whole genome shotgun (WGS) entry which is preliminary data.</text>
</comment>
<dbReference type="GO" id="GO:0015948">
    <property type="term" value="P:methanogenesis"/>
    <property type="evidence" value="ECO:0007669"/>
    <property type="project" value="UniProtKB-KW"/>
</dbReference>
<proteinExistence type="inferred from homology"/>
<gene>
    <name evidence="9" type="ORF">LI82_10540</name>
</gene>
<evidence type="ECO:0000256" key="3">
    <source>
        <dbReference type="ARBA" id="ARBA00012854"/>
    </source>
</evidence>
<dbReference type="Pfam" id="PF09505">
    <property type="entry name" value="Dimeth_Pyl"/>
    <property type="match status" value="1"/>
</dbReference>
<protein>
    <recommendedName>
        <fullName evidence="3">[dimethylamine--corrinoid protein] Co-methyltransferase</fullName>
        <ecNumber evidence="3">2.1.1.249</ecNumber>
    </recommendedName>
</protein>
<dbReference type="GO" id="GO:0032259">
    <property type="term" value="P:methylation"/>
    <property type="evidence" value="ECO:0007669"/>
    <property type="project" value="UniProtKB-KW"/>
</dbReference>
<evidence type="ECO:0000256" key="2">
    <source>
        <dbReference type="ARBA" id="ARBA00008844"/>
    </source>
</evidence>
<comment type="pathway">
    <text evidence="1">One-carbon metabolism; methanogenesis from dimethylamine.</text>
</comment>
<keyword evidence="5 9" id="KW-0808">Transferase</keyword>
<evidence type="ECO:0000256" key="6">
    <source>
        <dbReference type="ARBA" id="ARBA00022774"/>
    </source>
</evidence>
<organism evidence="9 10">
    <name type="scientific">Methanococcoides methylutens</name>
    <dbReference type="NCBI Taxonomy" id="2226"/>
    <lineage>
        <taxon>Archaea</taxon>
        <taxon>Methanobacteriati</taxon>
        <taxon>Methanobacteriota</taxon>
        <taxon>Stenosarchaea group</taxon>
        <taxon>Methanomicrobia</taxon>
        <taxon>Methanosarcinales</taxon>
        <taxon>Methanosarcinaceae</taxon>
        <taxon>Methanococcoides</taxon>
    </lineage>
</organism>
<keyword evidence="6" id="KW-0669">Pyrrolysine</keyword>
<dbReference type="GO" id="GO:0043791">
    <property type="term" value="F:dimethylamine methyltransferase activity"/>
    <property type="evidence" value="ECO:0007669"/>
    <property type="project" value="UniProtKB-EC"/>
</dbReference>
<comment type="catalytic activity">
    <reaction evidence="8">
        <text>Co(I)-[dimethylamine-specific corrinoid protein] + dimethylamine + H(+) = methyl-Co(III)-[dimethylamine-specific corrinoid protein] + methylamine</text>
        <dbReference type="Rhea" id="RHEA:41175"/>
        <dbReference type="Rhea" id="RHEA-COMP:11122"/>
        <dbReference type="Rhea" id="RHEA-COMP:11123"/>
        <dbReference type="ChEBI" id="CHEBI:15378"/>
        <dbReference type="ChEBI" id="CHEBI:58040"/>
        <dbReference type="ChEBI" id="CHEBI:59338"/>
        <dbReference type="ChEBI" id="CHEBI:85033"/>
        <dbReference type="ChEBI" id="CHEBI:85035"/>
        <dbReference type="EC" id="2.1.1.249"/>
    </reaction>
</comment>
<evidence type="ECO:0000313" key="9">
    <source>
        <dbReference type="EMBL" id="KGK98154.1"/>
    </source>
</evidence>
<dbReference type="EMBL" id="JRHO01000014">
    <property type="protein sequence ID" value="KGK98154.1"/>
    <property type="molecule type" value="Genomic_DNA"/>
</dbReference>
<reference evidence="9 10" key="1">
    <citation type="submission" date="2014-09" db="EMBL/GenBank/DDBJ databases">
        <title>Draft genome sequence of an obligately methylotrophic methanogen, Methanococcoides methylutens, isolated from marine sediment.</title>
        <authorList>
            <person name="Guan Y."/>
            <person name="Ngugi D.K."/>
            <person name="Blom J."/>
            <person name="Ali S."/>
            <person name="Ferry J.G."/>
            <person name="Stingl U."/>
        </authorList>
    </citation>
    <scope>NUCLEOTIDE SEQUENCE [LARGE SCALE GENOMIC DNA]</scope>
    <source>
        <strain evidence="9 10">DSM 2657</strain>
    </source>
</reference>
<dbReference type="Proteomes" id="UP000029859">
    <property type="component" value="Unassembled WGS sequence"/>
</dbReference>
<evidence type="ECO:0000256" key="7">
    <source>
        <dbReference type="ARBA" id="ARBA00022994"/>
    </source>
</evidence>
<evidence type="ECO:0000256" key="8">
    <source>
        <dbReference type="ARBA" id="ARBA00029367"/>
    </source>
</evidence>
<comment type="similarity">
    <text evidence="2">Belongs to the dimethylamine methyltransferase family.</text>
</comment>
<keyword evidence="7" id="KW-0484">Methanogenesis</keyword>
<keyword evidence="4 9" id="KW-0489">Methyltransferase</keyword>
<dbReference type="UniPathway" id="UPA00644"/>
<evidence type="ECO:0000313" key="10">
    <source>
        <dbReference type="Proteomes" id="UP000029859"/>
    </source>
</evidence>
<evidence type="ECO:0000256" key="5">
    <source>
        <dbReference type="ARBA" id="ARBA00022679"/>
    </source>
</evidence>
<dbReference type="InterPro" id="IPR012653">
    <property type="entry name" value="Dimeth_MeTrfase_MtbB"/>
</dbReference>
<evidence type="ECO:0000256" key="1">
    <source>
        <dbReference type="ARBA" id="ARBA00004890"/>
    </source>
</evidence>